<evidence type="ECO:0008006" key="7">
    <source>
        <dbReference type="Google" id="ProtNLM"/>
    </source>
</evidence>
<dbReference type="InterPro" id="IPR000743">
    <property type="entry name" value="Glyco_hydro_28"/>
</dbReference>
<evidence type="ECO:0000256" key="2">
    <source>
        <dbReference type="ARBA" id="ARBA00022801"/>
    </source>
</evidence>
<sequence length="543" mass="60377">MSLFYSVRKWSLLLVAGFLLVGLYACQNQNKNSASDNINLDLPTKSQVGAENLPDTIAPVNAPFAFPNLEKPTFPDDTVRITEKGAEQNSNVRTIINEAIAEVSQQGGGVVVIPSGDWHTGRIELKSNVNLHIEKGAKVHFSGKIKDYLPAVFTRNEGIELYSLGACIYANEQENIAITGGGTLIGPPDSAEVRKKIMNEDVIENVVPHDMPVEERVYNGEEQDWIFPPTFISPTNSKNILIEGITLNHSIFWNIVPVYSENIIIRGITVNSVGVARGDGIDIESSRNVLIEYSTLNTGDDCFTMKAGRGKDGLRVNKPTENVVVRHSLAKKGHGGITIGSETAGTIRNLYIHDSVFNNTCVGIRFKTRRPRGGGGENLYYERLRMNLNCTVIKWDMLGQPKYVGELAERLPPRPVTEITPVYRNIRIKDIIVEDGDHFVKAYGIPESPLENVVIENGIVNSKQLIRLHDTKNITLKDLEIQASDSLIELLNSQNIQFNNIDFDVPGEQIYTEFKAEDSDSIFFNDSNPQQPTGWEATEWVQE</sequence>
<dbReference type="EMBL" id="JAGGJA010000009">
    <property type="protein sequence ID" value="MCW9707939.1"/>
    <property type="molecule type" value="Genomic_DNA"/>
</dbReference>
<name>A0ABT3PPZ9_9BACT</name>
<dbReference type="SUPFAM" id="SSF51126">
    <property type="entry name" value="Pectin lyase-like"/>
    <property type="match status" value="1"/>
</dbReference>
<comment type="caution">
    <text evidence="5">The sequence shown here is derived from an EMBL/GenBank/DDBJ whole genome shotgun (WGS) entry which is preliminary data.</text>
</comment>
<evidence type="ECO:0000313" key="6">
    <source>
        <dbReference type="Proteomes" id="UP001207918"/>
    </source>
</evidence>
<evidence type="ECO:0000256" key="4">
    <source>
        <dbReference type="RuleBase" id="RU361169"/>
    </source>
</evidence>
<keyword evidence="6" id="KW-1185">Reference proteome</keyword>
<dbReference type="RefSeq" id="WP_265766726.1">
    <property type="nucleotide sequence ID" value="NZ_JAGGJA010000009.1"/>
</dbReference>
<dbReference type="InterPro" id="IPR011050">
    <property type="entry name" value="Pectin_lyase_fold/virulence"/>
</dbReference>
<accession>A0ABT3PPZ9</accession>
<dbReference type="PANTHER" id="PTHR31339:SF9">
    <property type="entry name" value="PLASMIN AND FIBRONECTIN-BINDING PROTEIN A"/>
    <property type="match status" value="1"/>
</dbReference>
<dbReference type="SMART" id="SM00710">
    <property type="entry name" value="PbH1"/>
    <property type="match status" value="4"/>
</dbReference>
<dbReference type="InterPro" id="IPR051801">
    <property type="entry name" value="GH28_Enzymes"/>
</dbReference>
<organism evidence="5 6">
    <name type="scientific">Fodinibius salsisoli</name>
    <dbReference type="NCBI Taxonomy" id="2820877"/>
    <lineage>
        <taxon>Bacteria</taxon>
        <taxon>Pseudomonadati</taxon>
        <taxon>Balneolota</taxon>
        <taxon>Balneolia</taxon>
        <taxon>Balneolales</taxon>
        <taxon>Balneolaceae</taxon>
        <taxon>Fodinibius</taxon>
    </lineage>
</organism>
<keyword evidence="3 4" id="KW-0326">Glycosidase</keyword>
<dbReference type="Gene3D" id="2.160.20.10">
    <property type="entry name" value="Single-stranded right-handed beta-helix, Pectin lyase-like"/>
    <property type="match status" value="1"/>
</dbReference>
<gene>
    <name evidence="5" type="ORF">J6I44_13815</name>
</gene>
<dbReference type="InterPro" id="IPR006626">
    <property type="entry name" value="PbH1"/>
</dbReference>
<proteinExistence type="inferred from homology"/>
<evidence type="ECO:0000256" key="3">
    <source>
        <dbReference type="ARBA" id="ARBA00023295"/>
    </source>
</evidence>
<keyword evidence="2 4" id="KW-0378">Hydrolase</keyword>
<comment type="similarity">
    <text evidence="1 4">Belongs to the glycosyl hydrolase 28 family.</text>
</comment>
<dbReference type="Proteomes" id="UP001207918">
    <property type="component" value="Unassembled WGS sequence"/>
</dbReference>
<dbReference type="PANTHER" id="PTHR31339">
    <property type="entry name" value="PECTIN LYASE-RELATED"/>
    <property type="match status" value="1"/>
</dbReference>
<dbReference type="Pfam" id="PF00295">
    <property type="entry name" value="Glyco_hydro_28"/>
    <property type="match status" value="1"/>
</dbReference>
<protein>
    <recommendedName>
        <fullName evidence="7">Polygalacturonase</fullName>
    </recommendedName>
</protein>
<reference evidence="5 6" key="1">
    <citation type="submission" date="2021-03" db="EMBL/GenBank/DDBJ databases">
        <title>Aliifodinibius sp. nov., a new bacterium isolated from saline soil.</title>
        <authorList>
            <person name="Galisteo C."/>
            <person name="De La Haba R."/>
            <person name="Sanchez-Porro C."/>
            <person name="Ventosa A."/>
        </authorList>
    </citation>
    <scope>NUCLEOTIDE SEQUENCE [LARGE SCALE GENOMIC DNA]</scope>
    <source>
        <strain evidence="5 6">1BSP15-2V2</strain>
    </source>
</reference>
<dbReference type="InterPro" id="IPR012334">
    <property type="entry name" value="Pectin_lyas_fold"/>
</dbReference>
<evidence type="ECO:0000256" key="1">
    <source>
        <dbReference type="ARBA" id="ARBA00008834"/>
    </source>
</evidence>
<evidence type="ECO:0000313" key="5">
    <source>
        <dbReference type="EMBL" id="MCW9707939.1"/>
    </source>
</evidence>